<dbReference type="AlphaFoldDB" id="A0A1Y1WM18"/>
<dbReference type="EMBL" id="MCFD01000001">
    <property type="protein sequence ID" value="ORX74542.1"/>
    <property type="molecule type" value="Genomic_DNA"/>
</dbReference>
<organism evidence="1 2">
    <name type="scientific">Linderina pennispora</name>
    <dbReference type="NCBI Taxonomy" id="61395"/>
    <lineage>
        <taxon>Eukaryota</taxon>
        <taxon>Fungi</taxon>
        <taxon>Fungi incertae sedis</taxon>
        <taxon>Zoopagomycota</taxon>
        <taxon>Kickxellomycotina</taxon>
        <taxon>Kickxellomycetes</taxon>
        <taxon>Kickxellales</taxon>
        <taxon>Kickxellaceae</taxon>
        <taxon>Linderina</taxon>
    </lineage>
</organism>
<dbReference type="Proteomes" id="UP000193922">
    <property type="component" value="Unassembled WGS sequence"/>
</dbReference>
<evidence type="ECO:0000313" key="2">
    <source>
        <dbReference type="Proteomes" id="UP000193922"/>
    </source>
</evidence>
<name>A0A1Y1WM18_9FUNG</name>
<proteinExistence type="predicted"/>
<protein>
    <submittedName>
        <fullName evidence="1">Uncharacterized protein</fullName>
    </submittedName>
</protein>
<dbReference type="GeneID" id="63802874"/>
<dbReference type="RefSeq" id="XP_040747753.1">
    <property type="nucleotide sequence ID" value="XM_040886226.1"/>
</dbReference>
<keyword evidence="2" id="KW-1185">Reference proteome</keyword>
<comment type="caution">
    <text evidence="1">The sequence shown here is derived from an EMBL/GenBank/DDBJ whole genome shotgun (WGS) entry which is preliminary data.</text>
</comment>
<gene>
    <name evidence="1" type="ORF">DL89DRAFT_264389</name>
</gene>
<reference evidence="1 2" key="1">
    <citation type="submission" date="2016-07" db="EMBL/GenBank/DDBJ databases">
        <title>Pervasive Adenine N6-methylation of Active Genes in Fungi.</title>
        <authorList>
            <consortium name="DOE Joint Genome Institute"/>
            <person name="Mondo S.J."/>
            <person name="Dannebaum R.O."/>
            <person name="Kuo R.C."/>
            <person name="Labutti K."/>
            <person name="Haridas S."/>
            <person name="Kuo A."/>
            <person name="Salamov A."/>
            <person name="Ahrendt S.R."/>
            <person name="Lipzen A."/>
            <person name="Sullivan W."/>
            <person name="Andreopoulos W.B."/>
            <person name="Clum A."/>
            <person name="Lindquist E."/>
            <person name="Daum C."/>
            <person name="Ramamoorthy G.K."/>
            <person name="Gryganskyi A."/>
            <person name="Culley D."/>
            <person name="Magnuson J.K."/>
            <person name="James T.Y."/>
            <person name="O'Malley M.A."/>
            <person name="Stajich J.E."/>
            <person name="Spatafora J.W."/>
            <person name="Visel A."/>
            <person name="Grigoriev I.V."/>
        </authorList>
    </citation>
    <scope>NUCLEOTIDE SEQUENCE [LARGE SCALE GENOMIC DNA]</scope>
    <source>
        <strain evidence="1 2">ATCC 12442</strain>
    </source>
</reference>
<evidence type="ECO:0000313" key="1">
    <source>
        <dbReference type="EMBL" id="ORX74542.1"/>
    </source>
</evidence>
<sequence>MPVTRQRASSYTANVREARDTTRVSTVLFTKIVSRGYDMCYWNQEYAWMEKNPEGTTAP</sequence>
<accession>A0A1Y1WM18</accession>